<dbReference type="GO" id="GO:0008270">
    <property type="term" value="F:zinc ion binding"/>
    <property type="evidence" value="ECO:0007669"/>
    <property type="project" value="UniProtKB-KW"/>
</dbReference>
<feature type="compositionally biased region" description="Acidic residues" evidence="6">
    <location>
        <begin position="454"/>
        <end position="466"/>
    </location>
</feature>
<dbReference type="InterPro" id="IPR012935">
    <property type="entry name" value="NuBaID_N"/>
</dbReference>
<feature type="region of interest" description="Disordered" evidence="6">
    <location>
        <begin position="16"/>
        <end position="134"/>
    </location>
</feature>
<feature type="region of interest" description="Disordered" evidence="6">
    <location>
        <begin position="415"/>
        <end position="512"/>
    </location>
</feature>
<dbReference type="EMBL" id="JAUKTV010000004">
    <property type="protein sequence ID" value="KAK0739087.1"/>
    <property type="molecule type" value="Genomic_DNA"/>
</dbReference>
<feature type="domain" description="C3HC-type" evidence="7">
    <location>
        <begin position="134"/>
        <end position="269"/>
    </location>
</feature>
<evidence type="ECO:0000259" key="8">
    <source>
        <dbReference type="Pfam" id="PF08600"/>
    </source>
</evidence>
<evidence type="ECO:0000256" key="2">
    <source>
        <dbReference type="ARBA" id="ARBA00022723"/>
    </source>
</evidence>
<comment type="subcellular location">
    <subcellularLocation>
        <location evidence="1">Nucleus</location>
    </subcellularLocation>
</comment>
<keyword evidence="3" id="KW-0863">Zinc-finger</keyword>
<feature type="compositionally biased region" description="Basic and acidic residues" evidence="6">
    <location>
        <begin position="123"/>
        <end position="134"/>
    </location>
</feature>
<evidence type="ECO:0000256" key="6">
    <source>
        <dbReference type="SAM" id="MobiDB-lite"/>
    </source>
</evidence>
<protein>
    <submittedName>
        <fullName evidence="9">C3HC zinc finger-like-domain-containing protein</fullName>
    </submittedName>
</protein>
<feature type="domain" description="NuBaID C-terminal" evidence="8">
    <location>
        <begin position="302"/>
        <end position="409"/>
    </location>
</feature>
<organism evidence="9 10">
    <name type="scientific">Apiosordaria backusii</name>
    <dbReference type="NCBI Taxonomy" id="314023"/>
    <lineage>
        <taxon>Eukaryota</taxon>
        <taxon>Fungi</taxon>
        <taxon>Dikarya</taxon>
        <taxon>Ascomycota</taxon>
        <taxon>Pezizomycotina</taxon>
        <taxon>Sordariomycetes</taxon>
        <taxon>Sordariomycetidae</taxon>
        <taxon>Sordariales</taxon>
        <taxon>Lasiosphaeriaceae</taxon>
        <taxon>Apiosordaria</taxon>
    </lineage>
</organism>
<evidence type="ECO:0000256" key="3">
    <source>
        <dbReference type="ARBA" id="ARBA00022771"/>
    </source>
</evidence>
<feature type="compositionally biased region" description="Polar residues" evidence="6">
    <location>
        <begin position="76"/>
        <end position="98"/>
    </location>
</feature>
<keyword evidence="10" id="KW-1185">Reference proteome</keyword>
<evidence type="ECO:0000256" key="1">
    <source>
        <dbReference type="ARBA" id="ARBA00004123"/>
    </source>
</evidence>
<evidence type="ECO:0000313" key="9">
    <source>
        <dbReference type="EMBL" id="KAK0739087.1"/>
    </source>
</evidence>
<reference evidence="9" key="1">
    <citation type="submission" date="2023-06" db="EMBL/GenBank/DDBJ databases">
        <title>Genome-scale phylogeny and comparative genomics of the fungal order Sordariales.</title>
        <authorList>
            <consortium name="Lawrence Berkeley National Laboratory"/>
            <person name="Hensen N."/>
            <person name="Bonometti L."/>
            <person name="Westerberg I."/>
            <person name="Brannstrom I.O."/>
            <person name="Guillou S."/>
            <person name="Cros-Aarteil S."/>
            <person name="Calhoun S."/>
            <person name="Haridas S."/>
            <person name="Kuo A."/>
            <person name="Mondo S."/>
            <person name="Pangilinan J."/>
            <person name="Riley R."/>
            <person name="Labutti K."/>
            <person name="Andreopoulos B."/>
            <person name="Lipzen A."/>
            <person name="Chen C."/>
            <person name="Yanf M."/>
            <person name="Daum C."/>
            <person name="Ng V."/>
            <person name="Clum A."/>
            <person name="Steindorff A."/>
            <person name="Ohm R."/>
            <person name="Martin F."/>
            <person name="Silar P."/>
            <person name="Natvig D."/>
            <person name="Lalanne C."/>
            <person name="Gautier V."/>
            <person name="Ament-Velasquez S.L."/>
            <person name="Kruys A."/>
            <person name="Hutchinson M.I."/>
            <person name="Powell A.J."/>
            <person name="Barry K."/>
            <person name="Miller A.N."/>
            <person name="Grigoriev I.V."/>
            <person name="Debuchy R."/>
            <person name="Gladieux P."/>
            <person name="Thoren M.H."/>
            <person name="Johannesson H."/>
        </authorList>
    </citation>
    <scope>NUCLEOTIDE SEQUENCE</scope>
    <source>
        <strain evidence="9">CBS 540.89</strain>
    </source>
</reference>
<evidence type="ECO:0000256" key="4">
    <source>
        <dbReference type="ARBA" id="ARBA00022833"/>
    </source>
</evidence>
<feature type="compositionally biased region" description="Low complexity" evidence="6">
    <location>
        <begin position="427"/>
        <end position="437"/>
    </location>
</feature>
<feature type="compositionally biased region" description="Basic and acidic residues" evidence="6">
    <location>
        <begin position="467"/>
        <end position="478"/>
    </location>
</feature>
<keyword evidence="2" id="KW-0479">Metal-binding</keyword>
<accession>A0AA40EHK1</accession>
<gene>
    <name evidence="9" type="ORF">B0T21DRAFT_328687</name>
</gene>
<comment type="caution">
    <text evidence="9">The sequence shown here is derived from an EMBL/GenBank/DDBJ whole genome shotgun (WGS) entry which is preliminary data.</text>
</comment>
<dbReference type="InterPro" id="IPR013909">
    <property type="entry name" value="NuBaID_C"/>
</dbReference>
<proteinExistence type="predicted"/>
<evidence type="ECO:0000313" key="10">
    <source>
        <dbReference type="Proteomes" id="UP001172159"/>
    </source>
</evidence>
<sequence length="512" mass="56222">MNATVKRKFNALVQGIGNTTSPSTPAATTNDQLGAGAATLDPASPLSVRSTPGLGLSRTMTGEDLLSKKRRVGGTPTPSSIRLTNNAGGSTTTISNVTLRKFTPGGSPAPRASSSSVKGEQGGPEKKQAPKYCPSDRGELLRRLATFQELTDWTPKPERISEVEWAKRGWVCLGKERVKCTLCERELVVKIGRREGVDGEIGKEMEEGVVGRYEQLMKEEGHTEGCLWRGRGCEDSLLRLPLPNGRWALEGLRERYEELRGRRDFLPYEFNLRLPEGLDLERVVEWLPKTFFEGGGGVNRSALALALMGWQGLTNPRLNNAPIPNSASCHTCLRRLGLWMFKSRQINPETNEILEPAPMDHLDPVREHRFFCPWKNGEVQRNPGAKLLPKGEKEKPAWEILLEVLKNESFIREKVEGSSGGQHGRSKSSVAAVGAAKTPERPRSTTIGGTPREDGDDGGEGQEEDEEARKKKDQDVMSRLRRVKSLFNTKGGKLKRLGSSRPGTSGSIAPGE</sequence>
<dbReference type="PANTHER" id="PTHR15835">
    <property type="entry name" value="NUCLEAR-INTERACTING PARTNER OF ALK"/>
    <property type="match status" value="1"/>
</dbReference>
<dbReference type="Proteomes" id="UP001172159">
    <property type="component" value="Unassembled WGS sequence"/>
</dbReference>
<dbReference type="GO" id="GO:0005634">
    <property type="term" value="C:nucleus"/>
    <property type="evidence" value="ECO:0007669"/>
    <property type="project" value="UniProtKB-SubCell"/>
</dbReference>
<dbReference type="Pfam" id="PF07967">
    <property type="entry name" value="zf-C3HC"/>
    <property type="match status" value="1"/>
</dbReference>
<evidence type="ECO:0000259" key="7">
    <source>
        <dbReference type="Pfam" id="PF07967"/>
    </source>
</evidence>
<keyword evidence="4" id="KW-0862">Zinc</keyword>
<feature type="compositionally biased region" description="Low complexity" evidence="6">
    <location>
        <begin position="18"/>
        <end position="30"/>
    </location>
</feature>
<dbReference type="PANTHER" id="PTHR15835:SF6">
    <property type="entry name" value="ZINC FINGER C3HC-TYPE PROTEIN 1"/>
    <property type="match status" value="1"/>
</dbReference>
<keyword evidence="5" id="KW-0539">Nucleus</keyword>
<dbReference type="Pfam" id="PF08600">
    <property type="entry name" value="NuBaID_C"/>
    <property type="match status" value="1"/>
</dbReference>
<feature type="compositionally biased region" description="Low complexity" evidence="6">
    <location>
        <begin position="104"/>
        <end position="116"/>
    </location>
</feature>
<evidence type="ECO:0000256" key="5">
    <source>
        <dbReference type="ARBA" id="ARBA00023242"/>
    </source>
</evidence>
<name>A0AA40EHK1_9PEZI</name>
<dbReference type="AlphaFoldDB" id="A0AA40EHK1"/>
<feature type="compositionally biased region" description="Polar residues" evidence="6">
    <location>
        <begin position="501"/>
        <end position="512"/>
    </location>
</feature>